<evidence type="ECO:0000259" key="1">
    <source>
        <dbReference type="Pfam" id="PF00391"/>
    </source>
</evidence>
<dbReference type="PANTHER" id="PTHR43615">
    <property type="entry name" value="PHOSPHOENOLPYRUVATE SYNTHASE-RELATED"/>
    <property type="match status" value="1"/>
</dbReference>
<proteinExistence type="predicted"/>
<evidence type="ECO:0000313" key="3">
    <source>
        <dbReference type="EMBL" id="GAB58430.1"/>
    </source>
</evidence>
<evidence type="ECO:0000313" key="4">
    <source>
        <dbReference type="Proteomes" id="UP000004374"/>
    </source>
</evidence>
<evidence type="ECO:0008006" key="5">
    <source>
        <dbReference type="Google" id="ProtNLM"/>
    </source>
</evidence>
<keyword evidence="4" id="KW-1185">Reference proteome</keyword>
<dbReference type="InterPro" id="IPR002192">
    <property type="entry name" value="PPDK_AMP/ATP-bd"/>
</dbReference>
<accession>I1DWK2</accession>
<dbReference type="AlphaFoldDB" id="I1DWK2"/>
<organism evidence="3 4">
    <name type="scientific">Rheinheimera nanhaiensis E407-8</name>
    <dbReference type="NCBI Taxonomy" id="562729"/>
    <lineage>
        <taxon>Bacteria</taxon>
        <taxon>Pseudomonadati</taxon>
        <taxon>Pseudomonadota</taxon>
        <taxon>Gammaproteobacteria</taxon>
        <taxon>Chromatiales</taxon>
        <taxon>Chromatiaceae</taxon>
        <taxon>Rheinheimera</taxon>
    </lineage>
</organism>
<dbReference type="InterPro" id="IPR013815">
    <property type="entry name" value="ATP_grasp_subdomain_1"/>
</dbReference>
<comment type="caution">
    <text evidence="3">The sequence shown here is derived from an EMBL/GenBank/DDBJ whole genome shotgun (WGS) entry which is preliminary data.</text>
</comment>
<sequence length="774" mass="86214">MTVANYVSLTKADTLASLAGRLKHASILPQITFTFTQWQHDSEQLITDILTQFQQPVAVRSSAKNEDTTTQSNAGKYSSVLNVATEAIALQQAIAQVFNSYDGAQADDQVFIQPMISDADYAGVAFSHDASTGAPYYVISTDLTGDTQTVTAGVDAQTQTWYIRHDSKPEQLWLAQLVDLLQELALLYPAQALDLEFVFRSNQLILLQLRPLIINNTLDFEATQYQTELHCIDKKLHRLTQRHPYLLGEQTCFGVMPDWNPAEIIGMKPRPLALSLYKELITDAIWATQRCNYGYRDVRDHALLIVLGGTPYIDIRVSFNSFIPASLDTALAEKLVNFYLNKLKQAPQLHDKVEFAIVASCFAFDLDDKLTELAAHNFSNKECQQIRSALIDLTKNIIADNQGVFAKDIASITQLEHRQKQLIASDLNKLDKIYWLIQDCKRYGTLPFAGLARAGFIAMQLLASLKYKRLLTDDNYQAFLRDVRTVSSSLVHDKQHLPASEFFAQYGHLRPGTYEITSYRYDEQPEKYFAIADDSKADSGASAGFSLSLQQLNAINQVLADAKMDLDAVALFNFIKQAIEAREYSKFVFTRSLSDALVLIEQLGQQVGFSREQLAFADIKDILRLHSTTHSAAATLQSSIALGQNYYRLCQSIKLPALISSTHQARYFALLADEPNFITTKRVSAACTSANQSGNLAGKIVFIEAADPGYDWLFSHGIAGLVTQYGGCNSHMAIRAQELGIPAIIGAGELLYNKWRTAKWLTIDCASKKVEPGQ</sequence>
<dbReference type="Gene3D" id="3.30.470.20">
    <property type="entry name" value="ATP-grasp fold, B domain"/>
    <property type="match status" value="1"/>
</dbReference>
<feature type="domain" description="Pyruvate phosphate dikinase AMP/ATP-binding" evidence="2">
    <location>
        <begin position="36"/>
        <end position="140"/>
    </location>
</feature>
<evidence type="ECO:0000259" key="2">
    <source>
        <dbReference type="Pfam" id="PF01326"/>
    </source>
</evidence>
<protein>
    <recommendedName>
        <fullName evidence="5">Phosphoenolpyruvate synthase</fullName>
    </recommendedName>
</protein>
<dbReference type="SUPFAM" id="SSF56059">
    <property type="entry name" value="Glutathione synthetase ATP-binding domain-like"/>
    <property type="match status" value="1"/>
</dbReference>
<dbReference type="Proteomes" id="UP000004374">
    <property type="component" value="Unassembled WGS sequence"/>
</dbReference>
<dbReference type="PANTHER" id="PTHR43615:SF1">
    <property type="entry name" value="PPDK_N DOMAIN-CONTAINING PROTEIN"/>
    <property type="match status" value="1"/>
</dbReference>
<dbReference type="Gene3D" id="3.30.1490.20">
    <property type="entry name" value="ATP-grasp fold, A domain"/>
    <property type="match status" value="1"/>
</dbReference>
<gene>
    <name evidence="3" type="ORF">RNAN_1402</name>
</gene>
<dbReference type="SUPFAM" id="SSF52009">
    <property type="entry name" value="Phosphohistidine domain"/>
    <property type="match status" value="1"/>
</dbReference>
<dbReference type="RefSeq" id="WP_008220101.1">
    <property type="nucleotide sequence ID" value="NZ_BAFK01000006.1"/>
</dbReference>
<name>I1DWK2_9GAMM</name>
<dbReference type="GO" id="GO:0016301">
    <property type="term" value="F:kinase activity"/>
    <property type="evidence" value="ECO:0007669"/>
    <property type="project" value="InterPro"/>
</dbReference>
<dbReference type="NCBIfam" id="NF004508">
    <property type="entry name" value="PRK05849.1"/>
    <property type="match status" value="1"/>
</dbReference>
<dbReference type="Gene3D" id="3.50.30.10">
    <property type="entry name" value="Phosphohistidine domain"/>
    <property type="match status" value="1"/>
</dbReference>
<feature type="domain" description="PEP-utilising enzyme mobile" evidence="1">
    <location>
        <begin position="698"/>
        <end position="767"/>
    </location>
</feature>
<dbReference type="InterPro" id="IPR051549">
    <property type="entry name" value="PEP_Utilizing_Enz"/>
</dbReference>
<reference evidence="3 4" key="1">
    <citation type="journal article" date="2012" name="J. Bacteriol.">
        <title>Genome Sequence of the Protease-Producing Bacterium Rheinheimera nanhaiensis E407-8T, Isolated from Deep-Sea Sediment of the South China Sea.</title>
        <authorList>
            <person name="Zhang X.-Y."/>
            <person name="Zhang Y.-J."/>
            <person name="Qin Q.-L."/>
            <person name="Xie B.-B."/>
            <person name="Chen X.-L."/>
            <person name="Zhou B.-C."/>
            <person name="Zhang Y.-Z."/>
        </authorList>
    </citation>
    <scope>NUCLEOTIDE SEQUENCE [LARGE SCALE GENOMIC DNA]</scope>
    <source>
        <strain evidence="3 4">E407-8</strain>
    </source>
</reference>
<dbReference type="InterPro" id="IPR036637">
    <property type="entry name" value="Phosphohistidine_dom_sf"/>
</dbReference>
<dbReference type="Pfam" id="PF00391">
    <property type="entry name" value="PEP-utilizers"/>
    <property type="match status" value="1"/>
</dbReference>
<dbReference type="GO" id="GO:0005524">
    <property type="term" value="F:ATP binding"/>
    <property type="evidence" value="ECO:0007669"/>
    <property type="project" value="InterPro"/>
</dbReference>
<dbReference type="InterPro" id="IPR008279">
    <property type="entry name" value="PEP-util_enz_mobile_dom"/>
</dbReference>
<dbReference type="Pfam" id="PF01326">
    <property type="entry name" value="PPDK_N"/>
    <property type="match status" value="1"/>
</dbReference>
<dbReference type="OrthoDB" id="3590125at2"/>
<dbReference type="STRING" id="562729.RNAN_1402"/>
<dbReference type="EMBL" id="BAFK01000006">
    <property type="protein sequence ID" value="GAB58430.1"/>
    <property type="molecule type" value="Genomic_DNA"/>
</dbReference>